<comment type="similarity">
    <text evidence="4">Belongs to the BamE family.</text>
</comment>
<dbReference type="HAMAP" id="MF_00925">
    <property type="entry name" value="OM_assembly_BamE"/>
    <property type="match status" value="1"/>
</dbReference>
<dbReference type="RefSeq" id="WP_251811176.1">
    <property type="nucleotide sequence ID" value="NZ_CP101527.1"/>
</dbReference>
<dbReference type="PROSITE" id="PS51257">
    <property type="entry name" value="PROKAR_LIPOPROTEIN"/>
    <property type="match status" value="1"/>
</dbReference>
<evidence type="ECO:0000256" key="2">
    <source>
        <dbReference type="ARBA" id="ARBA00023136"/>
    </source>
</evidence>
<dbReference type="GO" id="GO:1990063">
    <property type="term" value="C:Bam protein complex"/>
    <property type="evidence" value="ECO:0007669"/>
    <property type="project" value="TreeGrafter"/>
</dbReference>
<dbReference type="InterPro" id="IPR037873">
    <property type="entry name" value="BamE-like"/>
</dbReference>
<sequence length="119" mass="13628">MQKIRFKLLTPMLILMLSTSVVSTTGCSFPGVYKINIQQGNIITQDMLDQLKPGMNKRQVHFVLGNPLLDNVFDDTVESYAYTYQYAGGKTKQQLITVYFDEDKYTHYTGELLEDNPAY</sequence>
<protein>
    <recommendedName>
        <fullName evidence="4">Outer membrane protein assembly factor BamE</fullName>
    </recommendedName>
</protein>
<keyword evidence="3 4" id="KW-0998">Cell outer membrane</keyword>
<evidence type="ECO:0000256" key="3">
    <source>
        <dbReference type="ARBA" id="ARBA00023237"/>
    </source>
</evidence>
<proteinExistence type="inferred from homology"/>
<dbReference type="Proteomes" id="UP001164472">
    <property type="component" value="Chromosome"/>
</dbReference>
<dbReference type="GO" id="GO:0043165">
    <property type="term" value="P:Gram-negative-bacterium-type cell outer membrane assembly"/>
    <property type="evidence" value="ECO:0007669"/>
    <property type="project" value="UniProtKB-UniRule"/>
</dbReference>
<feature type="domain" description="Outer membrane protein assembly factor BamE" evidence="6">
    <location>
        <begin position="40"/>
        <end position="107"/>
    </location>
</feature>
<dbReference type="PANTHER" id="PTHR37482:SF1">
    <property type="entry name" value="OUTER MEMBRANE PROTEIN ASSEMBLY FACTOR BAME"/>
    <property type="match status" value="1"/>
</dbReference>
<dbReference type="AlphaFoldDB" id="A0A9E8HK87"/>
<keyword evidence="4" id="KW-0564">Palmitate</keyword>
<keyword evidence="4" id="KW-0449">Lipoprotein</keyword>
<keyword evidence="8" id="KW-1185">Reference proteome</keyword>
<comment type="subcellular location">
    <subcellularLocation>
        <location evidence="4">Cell outer membrane</location>
        <topology evidence="4">Lipid-anchor</topology>
    </subcellularLocation>
</comment>
<evidence type="ECO:0000259" key="6">
    <source>
        <dbReference type="Pfam" id="PF04355"/>
    </source>
</evidence>
<dbReference type="GO" id="GO:0051205">
    <property type="term" value="P:protein insertion into membrane"/>
    <property type="evidence" value="ECO:0007669"/>
    <property type="project" value="UniProtKB-UniRule"/>
</dbReference>
<feature type="signal peptide" evidence="5">
    <location>
        <begin position="1"/>
        <end position="23"/>
    </location>
</feature>
<keyword evidence="2 4" id="KW-0472">Membrane</keyword>
<dbReference type="PANTHER" id="PTHR37482">
    <property type="entry name" value="OUTER MEMBRANE PROTEIN ASSEMBLY FACTOR BAME"/>
    <property type="match status" value="1"/>
</dbReference>
<evidence type="ECO:0000256" key="1">
    <source>
        <dbReference type="ARBA" id="ARBA00022729"/>
    </source>
</evidence>
<dbReference type="Gene3D" id="3.30.1450.10">
    <property type="match status" value="1"/>
</dbReference>
<name>A0A9E8HK87_9ALTE</name>
<dbReference type="Pfam" id="PF04355">
    <property type="entry name" value="BamE"/>
    <property type="match status" value="1"/>
</dbReference>
<gene>
    <name evidence="4" type="primary">bamE</name>
    <name evidence="7" type="ORF">NNL22_14515</name>
</gene>
<dbReference type="InterPro" id="IPR026592">
    <property type="entry name" value="BamE"/>
</dbReference>
<comment type="subunit">
    <text evidence="4">Part of the Bam complex.</text>
</comment>
<reference evidence="7" key="1">
    <citation type="submission" date="2022-07" db="EMBL/GenBank/DDBJ databases">
        <title>Alkalimarinus sp. nov., isolated from gut of a Alitta virens.</title>
        <authorList>
            <person name="Yang A.I."/>
            <person name="Shin N.-R."/>
        </authorList>
    </citation>
    <scope>NUCLEOTIDE SEQUENCE</scope>
    <source>
        <strain evidence="7">FA028</strain>
    </source>
</reference>
<feature type="chain" id="PRO_5038673677" description="Outer membrane protein assembly factor BamE" evidence="5">
    <location>
        <begin position="24"/>
        <end position="119"/>
    </location>
</feature>
<organism evidence="7 8">
    <name type="scientific">Alkalimarinus sediminis</name>
    <dbReference type="NCBI Taxonomy" id="1632866"/>
    <lineage>
        <taxon>Bacteria</taxon>
        <taxon>Pseudomonadati</taxon>
        <taxon>Pseudomonadota</taxon>
        <taxon>Gammaproteobacteria</taxon>
        <taxon>Alteromonadales</taxon>
        <taxon>Alteromonadaceae</taxon>
        <taxon>Alkalimarinus</taxon>
    </lineage>
</organism>
<accession>A0A9E8HK87</accession>
<evidence type="ECO:0000313" key="8">
    <source>
        <dbReference type="Proteomes" id="UP001164472"/>
    </source>
</evidence>
<dbReference type="GO" id="GO:0030674">
    <property type="term" value="F:protein-macromolecule adaptor activity"/>
    <property type="evidence" value="ECO:0007669"/>
    <property type="project" value="TreeGrafter"/>
</dbReference>
<comment type="function">
    <text evidence="4">Part of the outer membrane protein assembly complex, which is involved in assembly and insertion of beta-barrel proteins into the outer membrane.</text>
</comment>
<evidence type="ECO:0000313" key="7">
    <source>
        <dbReference type="EMBL" id="UZW74223.1"/>
    </source>
</evidence>
<evidence type="ECO:0000256" key="4">
    <source>
        <dbReference type="HAMAP-Rule" id="MF_00925"/>
    </source>
</evidence>
<keyword evidence="1 4" id="KW-0732">Signal</keyword>
<dbReference type="EMBL" id="CP101527">
    <property type="protein sequence ID" value="UZW74223.1"/>
    <property type="molecule type" value="Genomic_DNA"/>
</dbReference>
<dbReference type="InterPro" id="IPR007450">
    <property type="entry name" value="BamE_dom"/>
</dbReference>
<dbReference type="KEGG" id="asem:NNL22_14515"/>
<evidence type="ECO:0000256" key="5">
    <source>
        <dbReference type="SAM" id="SignalP"/>
    </source>
</evidence>